<organism evidence="3 4">
    <name type="scientific">Aphis glycines</name>
    <name type="common">Soybean aphid</name>
    <dbReference type="NCBI Taxonomy" id="307491"/>
    <lineage>
        <taxon>Eukaryota</taxon>
        <taxon>Metazoa</taxon>
        <taxon>Ecdysozoa</taxon>
        <taxon>Arthropoda</taxon>
        <taxon>Hexapoda</taxon>
        <taxon>Insecta</taxon>
        <taxon>Pterygota</taxon>
        <taxon>Neoptera</taxon>
        <taxon>Paraneoptera</taxon>
        <taxon>Hemiptera</taxon>
        <taxon>Sternorrhyncha</taxon>
        <taxon>Aphidomorpha</taxon>
        <taxon>Aphidoidea</taxon>
        <taxon>Aphididae</taxon>
        <taxon>Aphidini</taxon>
        <taxon>Aphis</taxon>
        <taxon>Aphis</taxon>
    </lineage>
</organism>
<accession>A0A6G0TBN9</accession>
<evidence type="ECO:0000259" key="2">
    <source>
        <dbReference type="SMART" id="SM00596"/>
    </source>
</evidence>
<evidence type="ECO:0000313" key="4">
    <source>
        <dbReference type="Proteomes" id="UP000475862"/>
    </source>
</evidence>
<comment type="caution">
    <text evidence="3">The sequence shown here is derived from an EMBL/GenBank/DDBJ whole genome shotgun (WGS) entry which is preliminary data.</text>
</comment>
<evidence type="ECO:0000313" key="3">
    <source>
        <dbReference type="EMBL" id="KAE9529154.1"/>
    </source>
</evidence>
<dbReference type="OrthoDB" id="6593055at2759"/>
<dbReference type="InterPro" id="IPR006579">
    <property type="entry name" value="Pre_C2HC_dom"/>
</dbReference>
<protein>
    <recommendedName>
        <fullName evidence="2">Pre-C2HC domain-containing protein</fullName>
    </recommendedName>
</protein>
<feature type="domain" description="Pre-C2HC" evidence="2">
    <location>
        <begin position="177"/>
        <end position="245"/>
    </location>
</feature>
<dbReference type="SMART" id="SM00596">
    <property type="entry name" value="PRE_C2HC"/>
    <property type="match status" value="1"/>
</dbReference>
<dbReference type="AlphaFoldDB" id="A0A6G0TBN9"/>
<dbReference type="Proteomes" id="UP000475862">
    <property type="component" value="Unassembled WGS sequence"/>
</dbReference>
<dbReference type="Pfam" id="PF07530">
    <property type="entry name" value="PRE_C2HC"/>
    <property type="match status" value="1"/>
</dbReference>
<dbReference type="EMBL" id="VYZN01000046">
    <property type="protein sequence ID" value="KAE9529154.1"/>
    <property type="molecule type" value="Genomic_DNA"/>
</dbReference>
<sequence>MPQTNNQTVSPIKIVANKIVKSTDKNNEIKTKKRSLSNSSPQSPTTRNINKSKKFVTPDRYSILAQDDSEPIIADDTDTVESLDYQNPAQTNTTNDAPKEILPPPIFMKAFIEEIGPNSFSYKCTSNYLKIQTNNPDNYRKLIHFLKGINAQFHTYQLQADKPLRIVIRNLHPSTPVTDIASAIEEIRHSVRNVINIKHAQTKIPLPLFFADLDPQGSDSDIFSITNLLHTKIKIEEPHKKRQIPQCQNCQSYGHTRTYCAHNLKCVKCGNDHPTSLPTSQQNVPFVKEHTLLTTEDALSTNNYLKDASTSQVKNQTSSSHSISRLHTSPTTNNCIIKQIKKQKKKEGTVNVNNLNLIER</sequence>
<evidence type="ECO:0000256" key="1">
    <source>
        <dbReference type="SAM" id="MobiDB-lite"/>
    </source>
</evidence>
<proteinExistence type="predicted"/>
<feature type="region of interest" description="Disordered" evidence="1">
    <location>
        <begin position="23"/>
        <end position="52"/>
    </location>
</feature>
<feature type="compositionally biased region" description="Polar residues" evidence="1">
    <location>
        <begin position="36"/>
        <end position="49"/>
    </location>
</feature>
<reference evidence="3 4" key="1">
    <citation type="submission" date="2019-08" db="EMBL/GenBank/DDBJ databases">
        <title>The genome of the soybean aphid Biotype 1, its phylome, world population structure and adaptation to the North American continent.</title>
        <authorList>
            <person name="Giordano R."/>
            <person name="Donthu R.K."/>
            <person name="Hernandez A.G."/>
            <person name="Wright C.L."/>
            <person name="Zimin A.V."/>
        </authorList>
    </citation>
    <scope>NUCLEOTIDE SEQUENCE [LARGE SCALE GENOMIC DNA]</scope>
    <source>
        <tissue evidence="3">Whole aphids</tissue>
    </source>
</reference>
<keyword evidence="4" id="KW-1185">Reference proteome</keyword>
<gene>
    <name evidence="3" type="ORF">AGLY_011950</name>
</gene>
<name>A0A6G0TBN9_APHGL</name>